<dbReference type="GO" id="GO:0018580">
    <property type="term" value="F:nitronate monooxygenase activity"/>
    <property type="evidence" value="ECO:0007669"/>
    <property type="project" value="InterPro"/>
</dbReference>
<sequence>MTGYNSGMDAIETRVTRMLGIRYPIVVAPMFLVSNRPLLEAVARAGAIGLVPTLNFRSHADYRAFLEAWPAGLAFGVNLILKDNPRLPEDLAATVEHRVPLVVTSLGDPTPVIEAVHGYGGVVWCDVVGLRHARKAAAAGADALVAVAAGAGGHAGTTSPFVLAPWLREETGLPVLVAGGLSTGAQLLAALALGDGGYFGTRFIATREAGASEAYKRALVQARPEDVVYTPEVTGVPANFLRGSLERFRAEGSKAWKDVWSAGHGVAFIDDVPPAAELVERLVREYREAKARLP</sequence>
<evidence type="ECO:0000313" key="6">
    <source>
        <dbReference type="EMBL" id="GEM90345.1"/>
    </source>
</evidence>
<keyword evidence="4" id="KW-0560">Oxidoreductase</keyword>
<dbReference type="PANTHER" id="PTHR42747">
    <property type="entry name" value="NITRONATE MONOOXYGENASE-RELATED"/>
    <property type="match status" value="1"/>
</dbReference>
<dbReference type="Proteomes" id="UP000321827">
    <property type="component" value="Unassembled WGS sequence"/>
</dbReference>
<protein>
    <submittedName>
        <fullName evidence="6">Oxidoreductase</fullName>
    </submittedName>
</protein>
<keyword evidence="5" id="KW-0503">Monooxygenase</keyword>
<keyword evidence="3" id="KW-0288">FMN</keyword>
<evidence type="ECO:0000313" key="7">
    <source>
        <dbReference type="Proteomes" id="UP000321827"/>
    </source>
</evidence>
<evidence type="ECO:0000256" key="4">
    <source>
        <dbReference type="ARBA" id="ARBA00023002"/>
    </source>
</evidence>
<reference evidence="6 7" key="1">
    <citation type="submission" date="2019-07" db="EMBL/GenBank/DDBJ databases">
        <title>Whole genome shotgun sequence of Oceanithermus desulfurans NBRC 100063.</title>
        <authorList>
            <person name="Hosoyama A."/>
            <person name="Uohara A."/>
            <person name="Ohji S."/>
            <person name="Ichikawa N."/>
        </authorList>
    </citation>
    <scope>NUCLEOTIDE SEQUENCE [LARGE SCALE GENOMIC DNA]</scope>
    <source>
        <strain evidence="6 7">NBRC 100063</strain>
    </source>
</reference>
<evidence type="ECO:0000256" key="2">
    <source>
        <dbReference type="ARBA" id="ARBA00022630"/>
    </source>
</evidence>
<dbReference type="PANTHER" id="PTHR42747:SF4">
    <property type="entry name" value="BLR1330 PROTEIN"/>
    <property type="match status" value="1"/>
</dbReference>
<dbReference type="Pfam" id="PF03060">
    <property type="entry name" value="NMO"/>
    <property type="match status" value="1"/>
</dbReference>
<dbReference type="InterPro" id="IPR013785">
    <property type="entry name" value="Aldolase_TIM"/>
</dbReference>
<comment type="caution">
    <text evidence="6">The sequence shown here is derived from an EMBL/GenBank/DDBJ whole genome shotgun (WGS) entry which is preliminary data.</text>
</comment>
<proteinExistence type="inferred from homology"/>
<accession>A0A511RL36</accession>
<dbReference type="AlphaFoldDB" id="A0A511RL36"/>
<evidence type="ECO:0000256" key="5">
    <source>
        <dbReference type="ARBA" id="ARBA00023033"/>
    </source>
</evidence>
<gene>
    <name evidence="6" type="ORF">ODE01S_17790</name>
</gene>
<comment type="similarity">
    <text evidence="1">Belongs to the nitronate monooxygenase family. NMO class I subfamily.</text>
</comment>
<dbReference type="Gene3D" id="3.20.20.70">
    <property type="entry name" value="Aldolase class I"/>
    <property type="match status" value="1"/>
</dbReference>
<evidence type="ECO:0000256" key="3">
    <source>
        <dbReference type="ARBA" id="ARBA00022643"/>
    </source>
</evidence>
<evidence type="ECO:0000256" key="1">
    <source>
        <dbReference type="ARBA" id="ARBA00009881"/>
    </source>
</evidence>
<dbReference type="SUPFAM" id="SSF51412">
    <property type="entry name" value="Inosine monophosphate dehydrogenase (IMPDH)"/>
    <property type="match status" value="1"/>
</dbReference>
<organism evidence="6 7">
    <name type="scientific">Oceanithermus desulfurans NBRC 100063</name>
    <dbReference type="NCBI Taxonomy" id="1227550"/>
    <lineage>
        <taxon>Bacteria</taxon>
        <taxon>Thermotogati</taxon>
        <taxon>Deinococcota</taxon>
        <taxon>Deinococci</taxon>
        <taxon>Thermales</taxon>
        <taxon>Thermaceae</taxon>
        <taxon>Oceanithermus</taxon>
    </lineage>
</organism>
<dbReference type="InterPro" id="IPR004136">
    <property type="entry name" value="NMO"/>
</dbReference>
<dbReference type="CDD" id="cd04730">
    <property type="entry name" value="NPD_like"/>
    <property type="match status" value="1"/>
</dbReference>
<dbReference type="EMBL" id="BJXN01000012">
    <property type="protein sequence ID" value="GEM90345.1"/>
    <property type="molecule type" value="Genomic_DNA"/>
</dbReference>
<keyword evidence="2" id="KW-0285">Flavoprotein</keyword>
<name>A0A511RL36_9DEIN</name>